<evidence type="ECO:0000313" key="3">
    <source>
        <dbReference type="Proteomes" id="UP000784294"/>
    </source>
</evidence>
<dbReference type="EMBL" id="CAAALY010104259">
    <property type="protein sequence ID" value="VEL29565.1"/>
    <property type="molecule type" value="Genomic_DNA"/>
</dbReference>
<dbReference type="Proteomes" id="UP000784294">
    <property type="component" value="Unassembled WGS sequence"/>
</dbReference>
<name>A0A448X6Y0_9PLAT</name>
<gene>
    <name evidence="2" type="ORF">PXEA_LOCUS23005</name>
</gene>
<evidence type="ECO:0000313" key="2">
    <source>
        <dbReference type="EMBL" id="VEL29565.1"/>
    </source>
</evidence>
<dbReference type="AlphaFoldDB" id="A0A448X6Y0"/>
<feature type="compositionally biased region" description="Polar residues" evidence="1">
    <location>
        <begin position="40"/>
        <end position="52"/>
    </location>
</feature>
<protein>
    <submittedName>
        <fullName evidence="2">Uncharacterized protein</fullName>
    </submittedName>
</protein>
<feature type="region of interest" description="Disordered" evidence="1">
    <location>
        <begin position="40"/>
        <end position="70"/>
    </location>
</feature>
<keyword evidence="3" id="KW-1185">Reference proteome</keyword>
<organism evidence="2 3">
    <name type="scientific">Protopolystoma xenopodis</name>
    <dbReference type="NCBI Taxonomy" id="117903"/>
    <lineage>
        <taxon>Eukaryota</taxon>
        <taxon>Metazoa</taxon>
        <taxon>Spiralia</taxon>
        <taxon>Lophotrochozoa</taxon>
        <taxon>Platyhelminthes</taxon>
        <taxon>Monogenea</taxon>
        <taxon>Polyopisthocotylea</taxon>
        <taxon>Polystomatidea</taxon>
        <taxon>Polystomatidae</taxon>
        <taxon>Protopolystoma</taxon>
    </lineage>
</organism>
<comment type="caution">
    <text evidence="2">The sequence shown here is derived from an EMBL/GenBank/DDBJ whole genome shotgun (WGS) entry which is preliminary data.</text>
</comment>
<evidence type="ECO:0000256" key="1">
    <source>
        <dbReference type="SAM" id="MobiDB-lite"/>
    </source>
</evidence>
<reference evidence="2" key="1">
    <citation type="submission" date="2018-11" db="EMBL/GenBank/DDBJ databases">
        <authorList>
            <consortium name="Pathogen Informatics"/>
        </authorList>
    </citation>
    <scope>NUCLEOTIDE SEQUENCE</scope>
</reference>
<sequence>MTWTTLVRCRPPNCVWVWQNVAVTIRKRILRSSCENTTQMETANWTSTNSGASLKCPKPGSSQPKERRSA</sequence>
<accession>A0A448X6Y0</accession>
<proteinExistence type="predicted"/>